<dbReference type="EMBL" id="CM026432">
    <property type="protein sequence ID" value="KAG0557213.1"/>
    <property type="molecule type" value="Genomic_DNA"/>
</dbReference>
<feature type="compositionally biased region" description="Low complexity" evidence="1">
    <location>
        <begin position="200"/>
        <end position="219"/>
    </location>
</feature>
<name>A0A8T0GDV7_CERPU</name>
<protein>
    <submittedName>
        <fullName evidence="2">Uncharacterized protein</fullName>
    </submittedName>
</protein>
<keyword evidence="3" id="KW-1185">Reference proteome</keyword>
<gene>
    <name evidence="2" type="ORF">KC19_11G110700</name>
</gene>
<dbReference type="AlphaFoldDB" id="A0A8T0GDV7"/>
<feature type="region of interest" description="Disordered" evidence="1">
    <location>
        <begin position="1"/>
        <end position="39"/>
    </location>
</feature>
<evidence type="ECO:0000256" key="1">
    <source>
        <dbReference type="SAM" id="MobiDB-lite"/>
    </source>
</evidence>
<reference evidence="2 3" key="1">
    <citation type="submission" date="2020-06" db="EMBL/GenBank/DDBJ databases">
        <title>WGS assembly of Ceratodon purpureus strain R40.</title>
        <authorList>
            <person name="Carey S.B."/>
            <person name="Jenkins J."/>
            <person name="Shu S."/>
            <person name="Lovell J.T."/>
            <person name="Sreedasyam A."/>
            <person name="Maumus F."/>
            <person name="Tiley G.P."/>
            <person name="Fernandez-Pozo N."/>
            <person name="Barry K."/>
            <person name="Chen C."/>
            <person name="Wang M."/>
            <person name="Lipzen A."/>
            <person name="Daum C."/>
            <person name="Saski C.A."/>
            <person name="Payton A.C."/>
            <person name="Mcbreen J.C."/>
            <person name="Conrad R.E."/>
            <person name="Kollar L.M."/>
            <person name="Olsson S."/>
            <person name="Huttunen S."/>
            <person name="Landis J.B."/>
            <person name="Wickett N.J."/>
            <person name="Johnson M.G."/>
            <person name="Rensing S.A."/>
            <person name="Grimwood J."/>
            <person name="Schmutz J."/>
            <person name="Mcdaniel S.F."/>
        </authorList>
    </citation>
    <scope>NUCLEOTIDE SEQUENCE [LARGE SCALE GENOMIC DNA]</scope>
    <source>
        <strain evidence="2 3">R40</strain>
    </source>
</reference>
<accession>A0A8T0GDV7</accession>
<evidence type="ECO:0000313" key="2">
    <source>
        <dbReference type="EMBL" id="KAG0557213.1"/>
    </source>
</evidence>
<comment type="caution">
    <text evidence="2">The sequence shown here is derived from an EMBL/GenBank/DDBJ whole genome shotgun (WGS) entry which is preliminary data.</text>
</comment>
<proteinExistence type="predicted"/>
<feature type="region of interest" description="Disordered" evidence="1">
    <location>
        <begin position="200"/>
        <end position="257"/>
    </location>
</feature>
<feature type="compositionally biased region" description="Basic and acidic residues" evidence="1">
    <location>
        <begin position="17"/>
        <end position="26"/>
    </location>
</feature>
<sequence>MAEAGGKGKEMAGVVGKGKEQQRDEEGNGAETSDGVKTELRLVGDYEQGDLEVWKGSAERRGGEYQLLRDAPTNLPCLRWWLKTVAEFVVVTGLEVPKHDKVQEMPSASWRGAWKMKALLQFQAVAHATGIMHPPRPRRQRPQQTCGEQRENQHLGSISCREQRPSIAWEASSRGCQTAINREGGRGSIGWGADRRSIRRASAIPWESNGTTTSSSTTGGHKRENHRSSPSVYCRRRWNGKHSEPRGLVPGMQSKVP</sequence>
<feature type="compositionally biased region" description="Basic and acidic residues" evidence="1">
    <location>
        <begin position="1"/>
        <end position="10"/>
    </location>
</feature>
<feature type="region of interest" description="Disordered" evidence="1">
    <location>
        <begin position="132"/>
        <end position="157"/>
    </location>
</feature>
<organism evidence="2 3">
    <name type="scientific">Ceratodon purpureus</name>
    <name type="common">Fire moss</name>
    <name type="synonym">Dicranum purpureum</name>
    <dbReference type="NCBI Taxonomy" id="3225"/>
    <lineage>
        <taxon>Eukaryota</taxon>
        <taxon>Viridiplantae</taxon>
        <taxon>Streptophyta</taxon>
        <taxon>Embryophyta</taxon>
        <taxon>Bryophyta</taxon>
        <taxon>Bryophytina</taxon>
        <taxon>Bryopsida</taxon>
        <taxon>Dicranidae</taxon>
        <taxon>Pseudoditrichales</taxon>
        <taxon>Ditrichaceae</taxon>
        <taxon>Ceratodon</taxon>
    </lineage>
</organism>
<evidence type="ECO:0000313" key="3">
    <source>
        <dbReference type="Proteomes" id="UP000822688"/>
    </source>
</evidence>
<dbReference type="Proteomes" id="UP000822688">
    <property type="component" value="Chromosome 11"/>
</dbReference>